<dbReference type="PROSITE" id="PS00211">
    <property type="entry name" value="ABC_TRANSPORTER_1"/>
    <property type="match status" value="1"/>
</dbReference>
<name>A0ABS5IDX1_9PROT</name>
<dbReference type="InterPro" id="IPR039421">
    <property type="entry name" value="Type_1_exporter"/>
</dbReference>
<dbReference type="SMART" id="SM00382">
    <property type="entry name" value="AAA"/>
    <property type="match status" value="2"/>
</dbReference>
<dbReference type="PANTHER" id="PTHR24221">
    <property type="entry name" value="ATP-BINDING CASSETTE SUB-FAMILY B"/>
    <property type="match status" value="1"/>
</dbReference>
<feature type="transmembrane region" description="Helical" evidence="5">
    <location>
        <begin position="156"/>
        <end position="179"/>
    </location>
</feature>
<feature type="domain" description="Peptidase C39" evidence="7">
    <location>
        <begin position="12"/>
        <end position="131"/>
    </location>
</feature>
<dbReference type="GO" id="GO:0005524">
    <property type="term" value="F:ATP binding"/>
    <property type="evidence" value="ECO:0007669"/>
    <property type="project" value="UniProtKB-KW"/>
</dbReference>
<dbReference type="Pfam" id="PF00005">
    <property type="entry name" value="ABC_tran"/>
    <property type="match status" value="2"/>
</dbReference>
<dbReference type="Gene3D" id="3.90.70.10">
    <property type="entry name" value="Cysteine proteinases"/>
    <property type="match status" value="1"/>
</dbReference>
<feature type="transmembrane region" description="Helical" evidence="5">
    <location>
        <begin position="911"/>
        <end position="930"/>
    </location>
</feature>
<sequence>MTAPPRVPTILQFQAAECALAALAMVMAHHGCAVPLDEVRQRAGVSSDGTSLAVLKAVAASYGFATRAFRKEPEAVAALGFPCLAFVSFNHMLVIEAMTPTALIVVDPVGGRQRLSAAEFERIFTGIVIRLEPTAAMAPRRRVKRRSVPALIRQNWGWAGLVLILAMIMGGAETILALALETGDVVTPLLAAAALRLGLHGALEGWAKGLRQGTAALVDRLLPSRAASYFGLRNPSMLASTAHVPRHLSEVIQGGPAAASAGLVAALPPLALLAFMAPPTAAAAAAAWAICAVATAHTFLAAGSPWRRMRQHGGPLPLGYHFLTPEPWQMSGREDEALSEAVAADTRAISPSGDFAIADSRLRAIIAAAIAATAAIAMATAPGLTPAVLAVLACWPWLHVPKAMPALFSLRDLAAMLDDLTGAPAVPPSPAAAAPGIALAGRGLAFAHGPVLLFRDLECAIAVGARIGLTGPAGAGKTTLARVLAGQMAPRAGNVASSGAVTLVAAAPALFAASIADNVACWRPGMDQQRIEAALRAAELWDEISGRADGIATHVAEDAANLSGGQRRRLMLARALAGAPSVVILDECLDAVDVATEARILQNLRDLGMTVLLISQRRESLSACDAVWRLSEGVWRPWHDGADAHAAIPATPGAGAAPPPDPPPPAPPDAATWAALVTAAALLGQDLPACCPPVSSPPGVRPLDWLARQHGLLLFPVSLHDHGWHRRGDGVILARQPDKGPVVLAPSGLGGYRQRTPQGRWRRLTNAGAATLATDALLVLRRPDNVTGAALAWSSWQIAAATLVLWLGVLALVCGGTAIAAVAAVGIGMGALTLARHRLRDRLRLIGTVAAAGHALRLSPWWSRSLPSGRLERWCEDFRTRSGRRDTALAEAAALTLVVTGMILLLPRPEWTAAMAATAAATVLILGRLGDRRQRQARKSKGAANVFLSPLLELLPWCPGSQSAAAAYGQWRRREDDSERDDRRLRLIVTLRRCWLLLSPLAGLAIAASAPPSVILSCALSMVIGNGLGMALDSLIGLRRRRFKDILAAPRECGGARPSRPPHALTADAVSFGYDRPLLRHLSLAIKPGEIVAIAGPSGCGKSTLMRLLMGFEPPQSGRVLMDGIDMATADRLEWRAHAAAVFQDERLDFSPLHAQVRGSAPLGLDQVAARLIQIGLWPKVAALPMGLATLVDCRFLSGGQAAQLMLARALSRQPSLLFLDETLAAMDPAARAQALAAIRASGATCVLTSHQSDVLAAADRVLWLEDGAVRAETGTPPPPLASHAPLAVIPADPPSAFGSATRLYRPAALARIEGPDRRDVLPSPPPSPLLPLCAALIAVVLAWLP</sequence>
<dbReference type="InterPro" id="IPR005074">
    <property type="entry name" value="Peptidase_C39"/>
</dbReference>
<dbReference type="CDD" id="cd03228">
    <property type="entry name" value="ABCC_MRP_Like"/>
    <property type="match status" value="1"/>
</dbReference>
<feature type="transmembrane region" description="Helical" evidence="5">
    <location>
        <begin position="990"/>
        <end position="1008"/>
    </location>
</feature>
<keyword evidence="3" id="KW-0813">Transport</keyword>
<dbReference type="InterPro" id="IPR003439">
    <property type="entry name" value="ABC_transporter-like_ATP-bd"/>
</dbReference>
<organism evidence="8 9">
    <name type="scientific">Magnetospirillum sulfuroxidans</name>
    <dbReference type="NCBI Taxonomy" id="611300"/>
    <lineage>
        <taxon>Bacteria</taxon>
        <taxon>Pseudomonadati</taxon>
        <taxon>Pseudomonadota</taxon>
        <taxon>Alphaproteobacteria</taxon>
        <taxon>Rhodospirillales</taxon>
        <taxon>Rhodospirillaceae</taxon>
        <taxon>Magnetospirillum</taxon>
    </lineage>
</organism>
<feature type="compositionally biased region" description="Low complexity" evidence="4">
    <location>
        <begin position="645"/>
        <end position="656"/>
    </location>
</feature>
<dbReference type="PANTHER" id="PTHR24221:SF654">
    <property type="entry name" value="ATP-BINDING CASSETTE SUB-FAMILY B MEMBER 6"/>
    <property type="match status" value="1"/>
</dbReference>
<keyword evidence="5" id="KW-0472">Membrane</keyword>
<evidence type="ECO:0000256" key="3">
    <source>
        <dbReference type="ARBA" id="ARBA00043264"/>
    </source>
</evidence>
<accession>A0ABS5IDX1</accession>
<feature type="transmembrane region" description="Helical" evidence="5">
    <location>
        <begin position="888"/>
        <end position="905"/>
    </location>
</feature>
<feature type="region of interest" description="Disordered" evidence="4">
    <location>
        <begin position="645"/>
        <end position="670"/>
    </location>
</feature>
<evidence type="ECO:0000259" key="6">
    <source>
        <dbReference type="PROSITE" id="PS50893"/>
    </source>
</evidence>
<keyword evidence="1" id="KW-0547">Nucleotide-binding</keyword>
<feature type="transmembrane region" description="Helical" evidence="5">
    <location>
        <begin position="803"/>
        <end position="835"/>
    </location>
</feature>
<keyword evidence="2 8" id="KW-0067">ATP-binding</keyword>
<keyword evidence="5" id="KW-0812">Transmembrane</keyword>
<dbReference type="RefSeq" id="WP_211549393.1">
    <property type="nucleotide sequence ID" value="NZ_JAGTUF010000011.1"/>
</dbReference>
<feature type="domain" description="ABC transporter" evidence="6">
    <location>
        <begin position="1064"/>
        <end position="1292"/>
    </location>
</feature>
<evidence type="ECO:0000256" key="2">
    <source>
        <dbReference type="ARBA" id="ARBA00022840"/>
    </source>
</evidence>
<dbReference type="Proteomes" id="UP000680714">
    <property type="component" value="Unassembled WGS sequence"/>
</dbReference>
<evidence type="ECO:0000313" key="9">
    <source>
        <dbReference type="Proteomes" id="UP000680714"/>
    </source>
</evidence>
<dbReference type="Pfam" id="PF03412">
    <property type="entry name" value="Peptidase_C39"/>
    <property type="match status" value="1"/>
</dbReference>
<evidence type="ECO:0000256" key="1">
    <source>
        <dbReference type="ARBA" id="ARBA00022741"/>
    </source>
</evidence>
<feature type="transmembrane region" description="Helical" evidence="5">
    <location>
        <begin position="365"/>
        <end position="398"/>
    </location>
</feature>
<feature type="transmembrane region" description="Helical" evidence="5">
    <location>
        <begin position="281"/>
        <end position="302"/>
    </location>
</feature>
<evidence type="ECO:0000259" key="7">
    <source>
        <dbReference type="PROSITE" id="PS50990"/>
    </source>
</evidence>
<feature type="compositionally biased region" description="Pro residues" evidence="4">
    <location>
        <begin position="657"/>
        <end position="668"/>
    </location>
</feature>
<protein>
    <submittedName>
        <fullName evidence="8">ATP-binding cassette domain-containing protein</fullName>
    </submittedName>
</protein>
<dbReference type="SUPFAM" id="SSF52540">
    <property type="entry name" value="P-loop containing nucleoside triphosphate hydrolases"/>
    <property type="match status" value="2"/>
</dbReference>
<comment type="caution">
    <text evidence="8">The sequence shown here is derived from an EMBL/GenBank/DDBJ whole genome shotgun (WGS) entry which is preliminary data.</text>
</comment>
<keyword evidence="3" id="KW-0080">Bacteriocin transport</keyword>
<feature type="domain" description="ABC transporter" evidence="6">
    <location>
        <begin position="439"/>
        <end position="657"/>
    </location>
</feature>
<dbReference type="InterPro" id="IPR017871">
    <property type="entry name" value="ABC_transporter-like_CS"/>
</dbReference>
<keyword evidence="9" id="KW-1185">Reference proteome</keyword>
<dbReference type="PROSITE" id="PS50893">
    <property type="entry name" value="ABC_TRANSPORTER_2"/>
    <property type="match status" value="2"/>
</dbReference>
<evidence type="ECO:0000256" key="5">
    <source>
        <dbReference type="SAM" id="Phobius"/>
    </source>
</evidence>
<keyword evidence="3" id="KW-0653">Protein transport</keyword>
<keyword evidence="5" id="KW-1133">Transmembrane helix</keyword>
<dbReference type="PROSITE" id="PS50990">
    <property type="entry name" value="PEPTIDASE_C39"/>
    <property type="match status" value="1"/>
</dbReference>
<evidence type="ECO:0000256" key="4">
    <source>
        <dbReference type="SAM" id="MobiDB-lite"/>
    </source>
</evidence>
<dbReference type="EMBL" id="JAGTUF010000011">
    <property type="protein sequence ID" value="MBR9972544.1"/>
    <property type="molecule type" value="Genomic_DNA"/>
</dbReference>
<dbReference type="InterPro" id="IPR027417">
    <property type="entry name" value="P-loop_NTPase"/>
</dbReference>
<gene>
    <name evidence="8" type="ORF">KEC16_12540</name>
</gene>
<dbReference type="InterPro" id="IPR003593">
    <property type="entry name" value="AAA+_ATPase"/>
</dbReference>
<reference evidence="8 9" key="1">
    <citation type="submission" date="2021-04" db="EMBL/GenBank/DDBJ databases">
        <title>Magnetospirillum sulfuroxidans sp. nov., a facultative chemolithoautotrophic sulfur-oxidizing alphaproteobacterium isolated from freshwater sediment and proposals for Paramagetospirillum gen. nov., and Magnetospirillaceae fam. nov.</title>
        <authorList>
            <person name="Koziaeva V."/>
            <person name="Geelhoed J.S."/>
            <person name="Sorokin D.Y."/>
            <person name="Grouzdev D.S."/>
        </authorList>
    </citation>
    <scope>NUCLEOTIDE SEQUENCE [LARGE SCALE GENOMIC DNA]</scope>
    <source>
        <strain evidence="8 9">J10</strain>
    </source>
</reference>
<dbReference type="Gene3D" id="3.40.50.300">
    <property type="entry name" value="P-loop containing nucleotide triphosphate hydrolases"/>
    <property type="match status" value="2"/>
</dbReference>
<evidence type="ECO:0000313" key="8">
    <source>
        <dbReference type="EMBL" id="MBR9972544.1"/>
    </source>
</evidence>
<proteinExistence type="predicted"/>